<dbReference type="InterPro" id="IPR032416">
    <property type="entry name" value="Peptidase_M24_C"/>
</dbReference>
<feature type="domain" description="Creatinase N-terminal" evidence="5">
    <location>
        <begin position="6"/>
        <end position="124"/>
    </location>
</feature>
<protein>
    <submittedName>
        <fullName evidence="7">Aminopeptidase P family protein</fullName>
    </submittedName>
</protein>
<evidence type="ECO:0000256" key="1">
    <source>
        <dbReference type="ARBA" id="ARBA00008766"/>
    </source>
</evidence>
<keyword evidence="3" id="KW-0378">Hydrolase</keyword>
<dbReference type="CDD" id="cd01085">
    <property type="entry name" value="APP"/>
    <property type="match status" value="1"/>
</dbReference>
<dbReference type="FunFam" id="3.90.230.10:FF:000009">
    <property type="entry name" value="xaa-Pro aminopeptidase 2"/>
    <property type="match status" value="1"/>
</dbReference>
<dbReference type="SUPFAM" id="SSF55920">
    <property type="entry name" value="Creatinase/aminopeptidase"/>
    <property type="match status" value="1"/>
</dbReference>
<dbReference type="GO" id="GO:0070006">
    <property type="term" value="F:metalloaminopeptidase activity"/>
    <property type="evidence" value="ECO:0007669"/>
    <property type="project" value="InterPro"/>
</dbReference>
<evidence type="ECO:0000256" key="3">
    <source>
        <dbReference type="ARBA" id="ARBA00022801"/>
    </source>
</evidence>
<dbReference type="PANTHER" id="PTHR43763:SF6">
    <property type="entry name" value="XAA-PRO AMINOPEPTIDASE 1"/>
    <property type="match status" value="1"/>
</dbReference>
<accession>A0A9D1WYD1</accession>
<dbReference type="Gene3D" id="3.90.230.10">
    <property type="entry name" value="Creatinase/methionine aminopeptidase superfamily"/>
    <property type="match status" value="1"/>
</dbReference>
<dbReference type="InterPro" id="IPR050422">
    <property type="entry name" value="X-Pro_aminopeptidase_P"/>
</dbReference>
<feature type="domain" description="Peptidase M24" evidence="4">
    <location>
        <begin position="306"/>
        <end position="523"/>
    </location>
</feature>
<comment type="similarity">
    <text evidence="1">Belongs to the peptidase M24B family.</text>
</comment>
<evidence type="ECO:0000259" key="4">
    <source>
        <dbReference type="Pfam" id="PF00557"/>
    </source>
</evidence>
<dbReference type="InterPro" id="IPR000994">
    <property type="entry name" value="Pept_M24"/>
</dbReference>
<dbReference type="Pfam" id="PF16188">
    <property type="entry name" value="Peptidase_M24_C"/>
    <property type="match status" value="1"/>
</dbReference>
<reference evidence="7" key="2">
    <citation type="submission" date="2021-04" db="EMBL/GenBank/DDBJ databases">
        <authorList>
            <person name="Gilroy R."/>
        </authorList>
    </citation>
    <scope>NUCLEOTIDE SEQUENCE</scope>
    <source>
        <strain evidence="7">CHK191-13928</strain>
    </source>
</reference>
<dbReference type="Pfam" id="PF00557">
    <property type="entry name" value="Peptidase_M24"/>
    <property type="match status" value="1"/>
</dbReference>
<dbReference type="Pfam" id="PF16189">
    <property type="entry name" value="Creatinase_N_2"/>
    <property type="match status" value="1"/>
</dbReference>
<dbReference type="InterPro" id="IPR029149">
    <property type="entry name" value="Creatin/AminoP/Spt16_N"/>
</dbReference>
<proteinExistence type="inferred from homology"/>
<dbReference type="InterPro" id="IPR033740">
    <property type="entry name" value="Pept_M24B"/>
</dbReference>
<dbReference type="InterPro" id="IPR000587">
    <property type="entry name" value="Creatinase_N"/>
</dbReference>
<evidence type="ECO:0000313" key="7">
    <source>
        <dbReference type="EMBL" id="HIX69076.1"/>
    </source>
</evidence>
<dbReference type="InterPro" id="IPR036005">
    <property type="entry name" value="Creatinase/aminopeptidase-like"/>
</dbReference>
<name>A0A9D1WYD1_9FIRM</name>
<feature type="domain" description="Peptidase M24 C-terminal" evidence="6">
    <location>
        <begin position="532"/>
        <end position="586"/>
    </location>
</feature>
<dbReference type="GO" id="GO:0046872">
    <property type="term" value="F:metal ion binding"/>
    <property type="evidence" value="ECO:0007669"/>
    <property type="project" value="UniProtKB-KW"/>
</dbReference>
<evidence type="ECO:0000259" key="5">
    <source>
        <dbReference type="Pfam" id="PF01321"/>
    </source>
</evidence>
<keyword evidence="2" id="KW-0479">Metal-binding</keyword>
<reference evidence="7" key="1">
    <citation type="journal article" date="2021" name="PeerJ">
        <title>Extensive microbial diversity within the chicken gut microbiome revealed by metagenomics and culture.</title>
        <authorList>
            <person name="Gilroy R."/>
            <person name="Ravi A."/>
            <person name="Getino M."/>
            <person name="Pursley I."/>
            <person name="Horton D.L."/>
            <person name="Alikhan N.F."/>
            <person name="Baker D."/>
            <person name="Gharbi K."/>
            <person name="Hall N."/>
            <person name="Watson M."/>
            <person name="Adriaenssens E.M."/>
            <person name="Foster-Nyarko E."/>
            <person name="Jarju S."/>
            <person name="Secka A."/>
            <person name="Antonio M."/>
            <person name="Oren A."/>
            <person name="Chaudhuri R.R."/>
            <person name="La Ragione R."/>
            <person name="Hildebrand F."/>
            <person name="Pallen M.J."/>
        </authorList>
    </citation>
    <scope>NUCLEOTIDE SEQUENCE</scope>
    <source>
        <strain evidence="7">CHK191-13928</strain>
    </source>
</reference>
<keyword evidence="7" id="KW-0645">Protease</keyword>
<organism evidence="7 8">
    <name type="scientific">Candidatus Anaerostipes excrementavium</name>
    <dbReference type="NCBI Taxonomy" id="2838463"/>
    <lineage>
        <taxon>Bacteria</taxon>
        <taxon>Bacillati</taxon>
        <taxon>Bacillota</taxon>
        <taxon>Clostridia</taxon>
        <taxon>Lachnospirales</taxon>
        <taxon>Lachnospiraceae</taxon>
        <taxon>Anaerostipes</taxon>
    </lineage>
</organism>
<dbReference type="EMBL" id="DXEM01000040">
    <property type="protein sequence ID" value="HIX69076.1"/>
    <property type="molecule type" value="Genomic_DNA"/>
</dbReference>
<evidence type="ECO:0000259" key="6">
    <source>
        <dbReference type="Pfam" id="PF16188"/>
    </source>
</evidence>
<dbReference type="Pfam" id="PF01321">
    <property type="entry name" value="Creatinase_N"/>
    <property type="match status" value="1"/>
</dbReference>
<gene>
    <name evidence="7" type="ORF">H9735_13280</name>
</gene>
<dbReference type="GO" id="GO:0005737">
    <property type="term" value="C:cytoplasm"/>
    <property type="evidence" value="ECO:0007669"/>
    <property type="project" value="UniProtKB-ARBA"/>
</dbReference>
<dbReference type="Gene3D" id="3.40.350.10">
    <property type="entry name" value="Creatinase/prolidase N-terminal domain"/>
    <property type="match status" value="2"/>
</dbReference>
<evidence type="ECO:0000256" key="2">
    <source>
        <dbReference type="ARBA" id="ARBA00022723"/>
    </source>
</evidence>
<sequence length="589" mass="67467">MKTNLSELQASLNEDGIAYYLIPTADPHQSEYIDDSFKFREYISGFTGSAGTLVVSPKSCWLWTDGRYYTQAEEQIDTSHIQLMKQGTDGVPTVLEFLDEHLEPEQIIGTNGKYISEDYGKKISRIAKKHKAVFRANMHYVEKLWINRPSTTKNPIYIHDISYAGETIDEKISKIRAVMEQAGAQSYFLSALPDIAWLFNLRGDDIKCTPVFYGYAWITEEKIYLFIHENCLSATAIPYLKEHQVIVMNYEEIVPFLEKQRGTVMLDSRSTNYLHGQTLFKCKIMDQPNPTESLKAVKNETEIANLKKYHLYDGIAMTKFIYWLKTQIGQIPMTERSVSQRLEEERQKQPDYMGLSFDTICAYKEHAAMMHYQSDEESDVPLEPEGMLLIDSGAQYYGATTDVTRTFILGPISEEEKKHYTLVCKSMLLLADAKFLAGCRGSNLDIIAREPLWAEGIDYRCGTGHGVGYFLGVHEGPNAFRWRSNPESLDAVLRPGMVTTDEPGVYLPGKYGIRTENMLLCKEQRQNEYGSFLEFEPLTLVPIDLDGIDFTLLNEKEKQLLSEYQQLVYDRISPHLTQDESAWLFEQLC</sequence>
<dbReference type="AlphaFoldDB" id="A0A9D1WYD1"/>
<comment type="caution">
    <text evidence="7">The sequence shown here is derived from an EMBL/GenBank/DDBJ whole genome shotgun (WGS) entry which is preliminary data.</text>
</comment>
<dbReference type="SUPFAM" id="SSF53092">
    <property type="entry name" value="Creatinase/prolidase N-terminal domain"/>
    <property type="match status" value="1"/>
</dbReference>
<keyword evidence="7" id="KW-0031">Aminopeptidase</keyword>
<dbReference type="Proteomes" id="UP000886721">
    <property type="component" value="Unassembled WGS sequence"/>
</dbReference>
<evidence type="ECO:0000313" key="8">
    <source>
        <dbReference type="Proteomes" id="UP000886721"/>
    </source>
</evidence>
<dbReference type="PANTHER" id="PTHR43763">
    <property type="entry name" value="XAA-PRO AMINOPEPTIDASE 1"/>
    <property type="match status" value="1"/>
</dbReference>